<dbReference type="Proteomes" id="UP000811899">
    <property type="component" value="Unassembled WGS sequence"/>
</dbReference>
<evidence type="ECO:0000256" key="1">
    <source>
        <dbReference type="ARBA" id="ARBA00001966"/>
    </source>
</evidence>
<dbReference type="GO" id="GO:0005829">
    <property type="term" value="C:cytosol"/>
    <property type="evidence" value="ECO:0007669"/>
    <property type="project" value="TreeGrafter"/>
</dbReference>
<dbReference type="GO" id="GO:0003824">
    <property type="term" value="F:catalytic activity"/>
    <property type="evidence" value="ECO:0007669"/>
    <property type="project" value="InterPro"/>
</dbReference>
<feature type="domain" description="Radical SAM core" evidence="7">
    <location>
        <begin position="211"/>
        <end position="451"/>
    </location>
</feature>
<dbReference type="Pfam" id="PF04055">
    <property type="entry name" value="Radical_SAM"/>
    <property type="match status" value="1"/>
</dbReference>
<dbReference type="GO" id="GO:0046872">
    <property type="term" value="F:metal ion binding"/>
    <property type="evidence" value="ECO:0007669"/>
    <property type="project" value="UniProtKB-KW"/>
</dbReference>
<dbReference type="GO" id="GO:0051539">
    <property type="term" value="F:4 iron, 4 sulfur cluster binding"/>
    <property type="evidence" value="ECO:0007669"/>
    <property type="project" value="UniProtKB-KW"/>
</dbReference>
<dbReference type="InterPro" id="IPR058240">
    <property type="entry name" value="rSAM_sf"/>
</dbReference>
<dbReference type="Pfam" id="PF02310">
    <property type="entry name" value="B12-binding"/>
    <property type="match status" value="1"/>
</dbReference>
<evidence type="ECO:0000256" key="3">
    <source>
        <dbReference type="ARBA" id="ARBA00022723"/>
    </source>
</evidence>
<dbReference type="SUPFAM" id="SSF102114">
    <property type="entry name" value="Radical SAM enzymes"/>
    <property type="match status" value="1"/>
</dbReference>
<dbReference type="InterPro" id="IPR006638">
    <property type="entry name" value="Elp3/MiaA/NifB-like_rSAM"/>
</dbReference>
<comment type="cofactor">
    <cofactor evidence="1">
        <name>[4Fe-4S] cluster</name>
        <dbReference type="ChEBI" id="CHEBI:49883"/>
    </cofactor>
</comment>
<dbReference type="Gene3D" id="3.80.30.20">
    <property type="entry name" value="tm_1862 like domain"/>
    <property type="match status" value="1"/>
</dbReference>
<keyword evidence="2" id="KW-0949">S-adenosyl-L-methionine</keyword>
<dbReference type="AlphaFoldDB" id="A0AAW4KYU2"/>
<dbReference type="PROSITE" id="PS51918">
    <property type="entry name" value="RADICAL_SAM"/>
    <property type="match status" value="1"/>
</dbReference>
<dbReference type="SFLD" id="SFLDG01123">
    <property type="entry name" value="methyltransferase_(Class_B)"/>
    <property type="match status" value="1"/>
</dbReference>
<dbReference type="SFLD" id="SFLDS00029">
    <property type="entry name" value="Radical_SAM"/>
    <property type="match status" value="1"/>
</dbReference>
<evidence type="ECO:0000256" key="2">
    <source>
        <dbReference type="ARBA" id="ARBA00022691"/>
    </source>
</evidence>
<dbReference type="PROSITE" id="PS51332">
    <property type="entry name" value="B12_BINDING"/>
    <property type="match status" value="1"/>
</dbReference>
<dbReference type="SFLD" id="SFLDG01082">
    <property type="entry name" value="B12-binding_domain_containing"/>
    <property type="match status" value="1"/>
</dbReference>
<accession>A0AAW4KYU2</accession>
<organism evidence="8 9">
    <name type="scientific">Geoanaerobacter pelophilus</name>
    <dbReference type="NCBI Taxonomy" id="60036"/>
    <lineage>
        <taxon>Bacteria</taxon>
        <taxon>Pseudomonadati</taxon>
        <taxon>Thermodesulfobacteriota</taxon>
        <taxon>Desulfuromonadia</taxon>
        <taxon>Geobacterales</taxon>
        <taxon>Geobacteraceae</taxon>
        <taxon>Geoanaerobacter</taxon>
    </lineage>
</organism>
<dbReference type="InterPro" id="IPR007197">
    <property type="entry name" value="rSAM"/>
</dbReference>
<keyword evidence="5" id="KW-0411">Iron-sulfur</keyword>
<protein>
    <submittedName>
        <fullName evidence="8">Radical SAM protein</fullName>
    </submittedName>
</protein>
<dbReference type="Gene3D" id="3.40.50.280">
    <property type="entry name" value="Cobalamin-binding domain"/>
    <property type="match status" value="1"/>
</dbReference>
<keyword evidence="3" id="KW-0479">Metal-binding</keyword>
<comment type="caution">
    <text evidence="8">The sequence shown here is derived from an EMBL/GenBank/DDBJ whole genome shotgun (WGS) entry which is preliminary data.</text>
</comment>
<evidence type="ECO:0000256" key="5">
    <source>
        <dbReference type="ARBA" id="ARBA00023014"/>
    </source>
</evidence>
<keyword evidence="4" id="KW-0408">Iron</keyword>
<dbReference type="SMART" id="SM00729">
    <property type="entry name" value="Elp3"/>
    <property type="match status" value="1"/>
</dbReference>
<evidence type="ECO:0000313" key="9">
    <source>
        <dbReference type="Proteomes" id="UP000811899"/>
    </source>
</evidence>
<dbReference type="GO" id="GO:0031419">
    <property type="term" value="F:cobalamin binding"/>
    <property type="evidence" value="ECO:0007669"/>
    <property type="project" value="InterPro"/>
</dbReference>
<evidence type="ECO:0000256" key="4">
    <source>
        <dbReference type="ARBA" id="ARBA00023004"/>
    </source>
</evidence>
<evidence type="ECO:0000259" key="6">
    <source>
        <dbReference type="PROSITE" id="PS51332"/>
    </source>
</evidence>
<dbReference type="InterPro" id="IPR034466">
    <property type="entry name" value="Methyltransferase_Class_B"/>
</dbReference>
<proteinExistence type="predicted"/>
<feature type="domain" description="B12-binding" evidence="6">
    <location>
        <begin position="32"/>
        <end position="166"/>
    </location>
</feature>
<name>A0AAW4KYU2_9BACT</name>
<dbReference type="PANTHER" id="PTHR43409">
    <property type="entry name" value="ANAEROBIC MAGNESIUM-PROTOPORPHYRIN IX MONOMETHYL ESTER CYCLASE-RELATED"/>
    <property type="match status" value="1"/>
</dbReference>
<gene>
    <name evidence="8" type="ORF">KI809_05320</name>
</gene>
<keyword evidence="9" id="KW-1185">Reference proteome</keyword>
<reference evidence="8 9" key="1">
    <citation type="submission" date="2021-05" db="EMBL/GenBank/DDBJ databases">
        <title>The draft genome of Geobacter pelophilus DSM 12255.</title>
        <authorList>
            <person name="Xu Z."/>
            <person name="Masuda Y."/>
            <person name="Itoh H."/>
            <person name="Senoo K."/>
        </authorList>
    </citation>
    <scope>NUCLEOTIDE SEQUENCE [LARGE SCALE GENOMIC DNA]</scope>
    <source>
        <strain evidence="8 9">DSM 12255</strain>
    </source>
</reference>
<sequence length="497" mass="56136">MRILLANPSCKQSIDNKYEKYFIRAGSRWPHSGVKRKGTIPHYLPFPFYLACSAAKLQESGFDVHTLDAIALDLSERSFLEMAAKIKPDLLFFEVTTPTINYDLKLLVKIREVIPDAIISIGGAHATTFAEQILADNPVIDVIFQGEYELALNDLALSYSDSQNRPRRCVIPRRAIGDNNVTSLSGVPFPAYDMFPIRDKSDPTVYWDGFCQLYPAIQMQTSRGCPNQCYFCLWNSVIYDHGAYRVYDPELVVAKMADLVTVYKAKEIYFDDDSFTVKKSHVVAICNALTRQNINVKWSCMADVAHLDEQLLQTMSLAGCIGIKFGVESGSNKVLKHVGKPVDLTMVQNIVRCCRKFNIKSHATFTIGLLEESEHDVQQTLAYAAALGADSIQISIATPFPGTRFYDTLQKQGLVSERGWEEFDGKCSAINLSPLLDRGRVEELRKRAMLRWLLKTVFIPTNLLRHRRIIIRTIQGLGIRKFMHKLSATLIDGYKNK</sequence>
<dbReference type="RefSeq" id="WP_214170436.1">
    <property type="nucleotide sequence ID" value="NZ_JAHCVJ010000001.1"/>
</dbReference>
<evidence type="ECO:0000259" key="7">
    <source>
        <dbReference type="PROSITE" id="PS51918"/>
    </source>
</evidence>
<dbReference type="InterPro" id="IPR006158">
    <property type="entry name" value="Cobalamin-bd"/>
</dbReference>
<dbReference type="InterPro" id="IPR051198">
    <property type="entry name" value="BchE-like"/>
</dbReference>
<dbReference type="EMBL" id="JAHCVJ010000001">
    <property type="protein sequence ID" value="MBT0663718.1"/>
    <property type="molecule type" value="Genomic_DNA"/>
</dbReference>
<dbReference type="PANTHER" id="PTHR43409:SF16">
    <property type="entry name" value="SLR0320 PROTEIN"/>
    <property type="match status" value="1"/>
</dbReference>
<dbReference type="CDD" id="cd02068">
    <property type="entry name" value="radical_SAM_B12_BD"/>
    <property type="match status" value="1"/>
</dbReference>
<evidence type="ECO:0000313" key="8">
    <source>
        <dbReference type="EMBL" id="MBT0663718.1"/>
    </source>
</evidence>
<dbReference type="InterPro" id="IPR023404">
    <property type="entry name" value="rSAM_horseshoe"/>
</dbReference>